<sequence length="81" mass="9142">MIAQDFVYSWQRAVDPNTASPYSWFVEMTTMHNAADIIAGKKDKSELGVKALDEHTLQVQLDSPLPYFVQMTGHTTLMPVQ</sequence>
<gene>
    <name evidence="2" type="ORF">JCM19232_5025</name>
</gene>
<evidence type="ECO:0000313" key="2">
    <source>
        <dbReference type="EMBL" id="GAM66097.1"/>
    </source>
</evidence>
<protein>
    <submittedName>
        <fullName evidence="2">Oligopeptide ABC transporter</fullName>
    </submittedName>
</protein>
<proteinExistence type="predicted"/>
<reference evidence="2 3" key="1">
    <citation type="submission" date="2015-01" db="EMBL/GenBank/DDBJ databases">
        <title>Vibrio sp. C5 JCM 19232 whole genome shotgun sequence.</title>
        <authorList>
            <person name="Sawabe T."/>
            <person name="Meirelles P."/>
            <person name="Feng G."/>
            <person name="Sayaka M."/>
            <person name="Hattori M."/>
            <person name="Ohkuma M."/>
        </authorList>
    </citation>
    <scope>NUCLEOTIDE SEQUENCE [LARGE SCALE GENOMIC DNA]</scope>
    <source>
        <strain evidence="2 3">JCM19232</strain>
    </source>
</reference>
<dbReference type="Gene3D" id="3.90.76.10">
    <property type="entry name" value="Dipeptide-binding Protein, Domain 1"/>
    <property type="match status" value="1"/>
</dbReference>
<organism evidence="2 3">
    <name type="scientific">Vibrio ishigakensis</name>
    <dbReference type="NCBI Taxonomy" id="1481914"/>
    <lineage>
        <taxon>Bacteria</taxon>
        <taxon>Pseudomonadati</taxon>
        <taxon>Pseudomonadota</taxon>
        <taxon>Gammaproteobacteria</taxon>
        <taxon>Vibrionales</taxon>
        <taxon>Vibrionaceae</taxon>
        <taxon>Vibrio</taxon>
    </lineage>
</organism>
<dbReference type="InterPro" id="IPR000914">
    <property type="entry name" value="SBP_5_dom"/>
</dbReference>
<dbReference type="AlphaFoldDB" id="A0A0B8PN32"/>
<dbReference type="Pfam" id="PF00496">
    <property type="entry name" value="SBP_bac_5"/>
    <property type="match status" value="1"/>
</dbReference>
<dbReference type="Proteomes" id="UP000031670">
    <property type="component" value="Unassembled WGS sequence"/>
</dbReference>
<dbReference type="SUPFAM" id="SSF53850">
    <property type="entry name" value="Periplasmic binding protein-like II"/>
    <property type="match status" value="1"/>
</dbReference>
<accession>A0A0B8PN32</accession>
<reference evidence="2 3" key="2">
    <citation type="submission" date="2015-01" db="EMBL/GenBank/DDBJ databases">
        <authorList>
            <consortium name="NBRP consortium"/>
            <person name="Sawabe T."/>
            <person name="Meirelles P."/>
            <person name="Feng G."/>
            <person name="Sayaka M."/>
            <person name="Hattori M."/>
            <person name="Ohkuma M."/>
        </authorList>
    </citation>
    <scope>NUCLEOTIDE SEQUENCE [LARGE SCALE GENOMIC DNA]</scope>
    <source>
        <strain evidence="2 3">JCM19232</strain>
    </source>
</reference>
<feature type="domain" description="Solute-binding protein family 5" evidence="1">
    <location>
        <begin position="3"/>
        <end position="79"/>
    </location>
</feature>
<dbReference type="EMBL" id="BBSA01000037">
    <property type="protein sequence ID" value="GAM66097.1"/>
    <property type="molecule type" value="Genomic_DNA"/>
</dbReference>
<evidence type="ECO:0000259" key="1">
    <source>
        <dbReference type="Pfam" id="PF00496"/>
    </source>
</evidence>
<comment type="caution">
    <text evidence="2">The sequence shown here is derived from an EMBL/GenBank/DDBJ whole genome shotgun (WGS) entry which is preliminary data.</text>
</comment>
<name>A0A0B8PN32_9VIBR</name>
<evidence type="ECO:0000313" key="3">
    <source>
        <dbReference type="Proteomes" id="UP000031670"/>
    </source>
</evidence>